<organism evidence="2 3">
    <name type="scientific">Novosphingobium mathurense</name>
    <dbReference type="NCBI Taxonomy" id="428990"/>
    <lineage>
        <taxon>Bacteria</taxon>
        <taxon>Pseudomonadati</taxon>
        <taxon>Pseudomonadota</taxon>
        <taxon>Alphaproteobacteria</taxon>
        <taxon>Sphingomonadales</taxon>
        <taxon>Sphingomonadaceae</taxon>
        <taxon>Novosphingobium</taxon>
    </lineage>
</organism>
<sequence length="147" mass="15083">MAHCAVVDGLSRGALALLPFLALVACSGGEPQAPATAAGADHVACAVSGADNLADVCAVERDEVDGKLMLVVHHPDGAFRRFEVLTDGRGVAVADGADEAVTALRDGSLDVTVGTDRYVFPAKVRPMQDATGEPDVQRTDALQSDAN</sequence>
<keyword evidence="3" id="KW-1185">Reference proteome</keyword>
<evidence type="ECO:0000256" key="1">
    <source>
        <dbReference type="SAM" id="MobiDB-lite"/>
    </source>
</evidence>
<dbReference type="EMBL" id="FVZE01000001">
    <property type="protein sequence ID" value="SLJ90533.1"/>
    <property type="molecule type" value="Genomic_DNA"/>
</dbReference>
<proteinExistence type="predicted"/>
<accession>A0A1U6H441</accession>
<gene>
    <name evidence="2" type="ORF">SAMN06295987_1011226</name>
</gene>
<name>A0A1U6H441_9SPHN</name>
<evidence type="ECO:0000313" key="3">
    <source>
        <dbReference type="Proteomes" id="UP000190989"/>
    </source>
</evidence>
<feature type="region of interest" description="Disordered" evidence="1">
    <location>
        <begin position="127"/>
        <end position="147"/>
    </location>
</feature>
<protein>
    <submittedName>
        <fullName evidence="2">Uncharacterized protein</fullName>
    </submittedName>
</protein>
<reference evidence="3" key="1">
    <citation type="submission" date="2017-02" db="EMBL/GenBank/DDBJ databases">
        <authorList>
            <person name="Varghese N."/>
            <person name="Submissions S."/>
        </authorList>
    </citation>
    <scope>NUCLEOTIDE SEQUENCE [LARGE SCALE GENOMIC DNA]</scope>
    <source>
        <strain evidence="3">SM117</strain>
    </source>
</reference>
<evidence type="ECO:0000313" key="2">
    <source>
        <dbReference type="EMBL" id="SLJ90533.1"/>
    </source>
</evidence>
<dbReference type="AlphaFoldDB" id="A0A1U6H441"/>
<dbReference type="RefSeq" id="WP_079729732.1">
    <property type="nucleotide sequence ID" value="NZ_FVZE01000001.1"/>
</dbReference>
<dbReference type="Proteomes" id="UP000190989">
    <property type="component" value="Unassembled WGS sequence"/>
</dbReference>
<dbReference type="STRING" id="428990.SAMN06295987_1011226"/>